<reference evidence="2" key="1">
    <citation type="journal article" date="2023" name="Mol. Phylogenet. Evol.">
        <title>Genome-scale phylogeny and comparative genomics of the fungal order Sordariales.</title>
        <authorList>
            <person name="Hensen N."/>
            <person name="Bonometti L."/>
            <person name="Westerberg I."/>
            <person name="Brannstrom I.O."/>
            <person name="Guillou S."/>
            <person name="Cros-Aarteil S."/>
            <person name="Calhoun S."/>
            <person name="Haridas S."/>
            <person name="Kuo A."/>
            <person name="Mondo S."/>
            <person name="Pangilinan J."/>
            <person name="Riley R."/>
            <person name="LaButti K."/>
            <person name="Andreopoulos B."/>
            <person name="Lipzen A."/>
            <person name="Chen C."/>
            <person name="Yan M."/>
            <person name="Daum C."/>
            <person name="Ng V."/>
            <person name="Clum A."/>
            <person name="Steindorff A."/>
            <person name="Ohm R.A."/>
            <person name="Martin F."/>
            <person name="Silar P."/>
            <person name="Natvig D.O."/>
            <person name="Lalanne C."/>
            <person name="Gautier V."/>
            <person name="Ament-Velasquez S.L."/>
            <person name="Kruys A."/>
            <person name="Hutchinson M.I."/>
            <person name="Powell A.J."/>
            <person name="Barry K."/>
            <person name="Miller A.N."/>
            <person name="Grigoriev I.V."/>
            <person name="Debuchy R."/>
            <person name="Gladieux P."/>
            <person name="Hiltunen Thoren M."/>
            <person name="Johannesson H."/>
        </authorList>
    </citation>
    <scope>NUCLEOTIDE SEQUENCE</scope>
    <source>
        <strain evidence="2">CBS 123565</strain>
    </source>
</reference>
<name>A0AAN6ZFI9_9PEZI</name>
<keyword evidence="3" id="KW-1185">Reference proteome</keyword>
<dbReference type="AlphaFoldDB" id="A0AAN6ZFI9"/>
<organism evidence="2 3">
    <name type="scientific">Trichocladium antarcticum</name>
    <dbReference type="NCBI Taxonomy" id="1450529"/>
    <lineage>
        <taxon>Eukaryota</taxon>
        <taxon>Fungi</taxon>
        <taxon>Dikarya</taxon>
        <taxon>Ascomycota</taxon>
        <taxon>Pezizomycotina</taxon>
        <taxon>Sordariomycetes</taxon>
        <taxon>Sordariomycetidae</taxon>
        <taxon>Sordariales</taxon>
        <taxon>Chaetomiaceae</taxon>
        <taxon>Trichocladium</taxon>
    </lineage>
</organism>
<feature type="region of interest" description="Disordered" evidence="1">
    <location>
        <begin position="27"/>
        <end position="57"/>
    </location>
</feature>
<protein>
    <submittedName>
        <fullName evidence="2">Uncharacterized protein</fullName>
    </submittedName>
</protein>
<dbReference type="EMBL" id="MU853402">
    <property type="protein sequence ID" value="KAK4137255.1"/>
    <property type="molecule type" value="Genomic_DNA"/>
</dbReference>
<dbReference type="Proteomes" id="UP001304895">
    <property type="component" value="Unassembled WGS sequence"/>
</dbReference>
<gene>
    <name evidence="2" type="ORF">BT67DRAFT_100737</name>
</gene>
<proteinExistence type="predicted"/>
<reference evidence="2" key="2">
    <citation type="submission" date="2023-05" db="EMBL/GenBank/DDBJ databases">
        <authorList>
            <consortium name="Lawrence Berkeley National Laboratory"/>
            <person name="Steindorff A."/>
            <person name="Hensen N."/>
            <person name="Bonometti L."/>
            <person name="Westerberg I."/>
            <person name="Brannstrom I.O."/>
            <person name="Guillou S."/>
            <person name="Cros-Aarteil S."/>
            <person name="Calhoun S."/>
            <person name="Haridas S."/>
            <person name="Kuo A."/>
            <person name="Mondo S."/>
            <person name="Pangilinan J."/>
            <person name="Riley R."/>
            <person name="Labutti K."/>
            <person name="Andreopoulos B."/>
            <person name="Lipzen A."/>
            <person name="Chen C."/>
            <person name="Yanf M."/>
            <person name="Daum C."/>
            <person name="Ng V."/>
            <person name="Clum A."/>
            <person name="Ohm R."/>
            <person name="Martin F."/>
            <person name="Silar P."/>
            <person name="Natvig D."/>
            <person name="Lalanne C."/>
            <person name="Gautier V."/>
            <person name="Ament-Velasquez S.L."/>
            <person name="Kruys A."/>
            <person name="Hutchinson M.I."/>
            <person name="Powell A.J."/>
            <person name="Barry K."/>
            <person name="Miller A.N."/>
            <person name="Grigoriev I.V."/>
            <person name="Debuchy R."/>
            <person name="Gladieux P."/>
            <person name="Thoren M.H."/>
            <person name="Johannesson H."/>
        </authorList>
    </citation>
    <scope>NUCLEOTIDE SEQUENCE</scope>
    <source>
        <strain evidence="2">CBS 123565</strain>
    </source>
</reference>
<evidence type="ECO:0000256" key="1">
    <source>
        <dbReference type="SAM" id="MobiDB-lite"/>
    </source>
</evidence>
<accession>A0AAN6ZFI9</accession>
<sequence length="57" mass="6287">MAQIPSPIRYCGEESLLGILQLPCLRTSSPHNRPQRLPYLDKSDGPPSPQPGRYAAL</sequence>
<comment type="caution">
    <text evidence="2">The sequence shown here is derived from an EMBL/GenBank/DDBJ whole genome shotgun (WGS) entry which is preliminary data.</text>
</comment>
<evidence type="ECO:0000313" key="2">
    <source>
        <dbReference type="EMBL" id="KAK4137255.1"/>
    </source>
</evidence>
<evidence type="ECO:0000313" key="3">
    <source>
        <dbReference type="Proteomes" id="UP001304895"/>
    </source>
</evidence>